<evidence type="ECO:0000313" key="2">
    <source>
        <dbReference type="Proteomes" id="UP001174136"/>
    </source>
</evidence>
<dbReference type="EMBL" id="JAOPHQ010003168">
    <property type="protein sequence ID" value="KAK0144063.1"/>
    <property type="molecule type" value="Genomic_DNA"/>
</dbReference>
<proteinExistence type="predicted"/>
<keyword evidence="2" id="KW-1185">Reference proteome</keyword>
<protein>
    <submittedName>
        <fullName evidence="1">Uncharacterized protein</fullName>
    </submittedName>
</protein>
<gene>
    <name evidence="1" type="ORF">N1851_017603</name>
</gene>
<reference evidence="1" key="1">
    <citation type="journal article" date="2023" name="Front. Mar. Sci.">
        <title>A new Merluccius polli reference genome to investigate the effects of global change in West African waters.</title>
        <authorList>
            <person name="Mateo J.L."/>
            <person name="Blanco-Fernandez C."/>
            <person name="Garcia-Vazquez E."/>
            <person name="Machado-Schiaffino G."/>
        </authorList>
    </citation>
    <scope>NUCLEOTIDE SEQUENCE</scope>
    <source>
        <strain evidence="1">C29</strain>
        <tissue evidence="1">Fin</tissue>
    </source>
</reference>
<comment type="caution">
    <text evidence="1">The sequence shown here is derived from an EMBL/GenBank/DDBJ whole genome shotgun (WGS) entry which is preliminary data.</text>
</comment>
<dbReference type="AlphaFoldDB" id="A0AA47P146"/>
<sequence>MPNNRCVAEQRAANLKKKLSKNSDLHNEYREFMSDLLGKSYAVEVLGDASSNWDWSCQRNCTISLTQARRAMESSPTFM</sequence>
<dbReference type="Proteomes" id="UP001174136">
    <property type="component" value="Unassembled WGS sequence"/>
</dbReference>
<accession>A0AA47P146</accession>
<organism evidence="1 2">
    <name type="scientific">Merluccius polli</name>
    <name type="common">Benguela hake</name>
    <name type="synonym">Merluccius cadenati</name>
    <dbReference type="NCBI Taxonomy" id="89951"/>
    <lineage>
        <taxon>Eukaryota</taxon>
        <taxon>Metazoa</taxon>
        <taxon>Chordata</taxon>
        <taxon>Craniata</taxon>
        <taxon>Vertebrata</taxon>
        <taxon>Euteleostomi</taxon>
        <taxon>Actinopterygii</taxon>
        <taxon>Neopterygii</taxon>
        <taxon>Teleostei</taxon>
        <taxon>Neoteleostei</taxon>
        <taxon>Acanthomorphata</taxon>
        <taxon>Zeiogadaria</taxon>
        <taxon>Gadariae</taxon>
        <taxon>Gadiformes</taxon>
        <taxon>Gadoidei</taxon>
        <taxon>Merlucciidae</taxon>
        <taxon>Merluccius</taxon>
    </lineage>
</organism>
<evidence type="ECO:0000313" key="1">
    <source>
        <dbReference type="EMBL" id="KAK0144063.1"/>
    </source>
</evidence>
<name>A0AA47P146_MERPO</name>